<protein>
    <submittedName>
        <fullName evidence="2">Uncharacterized protein</fullName>
    </submittedName>
</protein>
<sequence>MVNGVTTGWCKYDDKGKSAIIYFKEKDGNLKILDVDGDEIADPMKALNTCQQKTEKENQMAMQAHGRQMQILNRDMHNMQRNMAQNMNNMQRNMNNMFQNMFGGFGR</sequence>
<comment type="caution">
    <text evidence="2">The sequence shown here is derived from an EMBL/GenBank/DDBJ whole genome shotgun (WGS) entry which is preliminary data.</text>
</comment>
<evidence type="ECO:0000256" key="1">
    <source>
        <dbReference type="SAM" id="Coils"/>
    </source>
</evidence>
<dbReference type="EMBL" id="CAXKWB010000027">
    <property type="protein sequence ID" value="CAL4058698.1"/>
    <property type="molecule type" value="Genomic_DNA"/>
</dbReference>
<accession>A0AAV2PH83</accession>
<dbReference type="Proteomes" id="UP001497623">
    <property type="component" value="Unassembled WGS sequence"/>
</dbReference>
<evidence type="ECO:0000313" key="2">
    <source>
        <dbReference type="EMBL" id="CAL4058698.1"/>
    </source>
</evidence>
<gene>
    <name evidence="2" type="ORF">MNOR_LOCUS142</name>
</gene>
<feature type="coiled-coil region" evidence="1">
    <location>
        <begin position="62"/>
        <end position="89"/>
    </location>
</feature>
<evidence type="ECO:0000313" key="3">
    <source>
        <dbReference type="Proteomes" id="UP001497623"/>
    </source>
</evidence>
<proteinExistence type="predicted"/>
<keyword evidence="3" id="KW-1185">Reference proteome</keyword>
<name>A0AAV2PH83_MEGNR</name>
<reference evidence="2 3" key="1">
    <citation type="submission" date="2024-05" db="EMBL/GenBank/DDBJ databases">
        <authorList>
            <person name="Wallberg A."/>
        </authorList>
    </citation>
    <scope>NUCLEOTIDE SEQUENCE [LARGE SCALE GENOMIC DNA]</scope>
</reference>
<organism evidence="2 3">
    <name type="scientific">Meganyctiphanes norvegica</name>
    <name type="common">Northern krill</name>
    <name type="synonym">Thysanopoda norvegica</name>
    <dbReference type="NCBI Taxonomy" id="48144"/>
    <lineage>
        <taxon>Eukaryota</taxon>
        <taxon>Metazoa</taxon>
        <taxon>Ecdysozoa</taxon>
        <taxon>Arthropoda</taxon>
        <taxon>Crustacea</taxon>
        <taxon>Multicrustacea</taxon>
        <taxon>Malacostraca</taxon>
        <taxon>Eumalacostraca</taxon>
        <taxon>Eucarida</taxon>
        <taxon>Euphausiacea</taxon>
        <taxon>Euphausiidae</taxon>
        <taxon>Meganyctiphanes</taxon>
    </lineage>
</organism>
<dbReference type="AlphaFoldDB" id="A0AAV2PH83"/>
<keyword evidence="1" id="KW-0175">Coiled coil</keyword>